<evidence type="ECO:0000256" key="4">
    <source>
        <dbReference type="ARBA" id="ARBA00022980"/>
    </source>
</evidence>
<organism evidence="8 9">
    <name type="scientific">Azospirillum humicireducens</name>
    <dbReference type="NCBI Taxonomy" id="1226968"/>
    <lineage>
        <taxon>Bacteria</taxon>
        <taxon>Pseudomonadati</taxon>
        <taxon>Pseudomonadota</taxon>
        <taxon>Alphaproteobacteria</taxon>
        <taxon>Rhodospirillales</taxon>
        <taxon>Azospirillaceae</taxon>
        <taxon>Azospirillum</taxon>
    </lineage>
</organism>
<dbReference type="KEGG" id="ahu:A6A40_01855"/>
<proteinExistence type="inferred from homology"/>
<dbReference type="RefSeq" id="WP_012973207.1">
    <property type="nucleotide sequence ID" value="NZ_CP015285.1"/>
</dbReference>
<dbReference type="GO" id="GO:0005840">
    <property type="term" value="C:ribosome"/>
    <property type="evidence" value="ECO:0007669"/>
    <property type="project" value="UniProtKB-KW"/>
</dbReference>
<dbReference type="PANTHER" id="PTHR11620">
    <property type="entry name" value="60S RIBOSOMAL PROTEIN L23A"/>
    <property type="match status" value="1"/>
</dbReference>
<evidence type="ECO:0000256" key="2">
    <source>
        <dbReference type="ARBA" id="ARBA00022730"/>
    </source>
</evidence>
<dbReference type="GO" id="GO:0006412">
    <property type="term" value="P:translation"/>
    <property type="evidence" value="ECO:0007669"/>
    <property type="project" value="UniProtKB-UniRule"/>
</dbReference>
<name>A0A160JE59_9PROT</name>
<dbReference type="AlphaFoldDB" id="A0A160JE59"/>
<dbReference type="HAMAP" id="MF_01369_B">
    <property type="entry name" value="Ribosomal_uL23_B"/>
    <property type="match status" value="1"/>
</dbReference>
<dbReference type="InterPro" id="IPR013025">
    <property type="entry name" value="Ribosomal_uL23-like"/>
</dbReference>
<dbReference type="FunFam" id="3.30.70.330:FF:000001">
    <property type="entry name" value="50S ribosomal protein L23"/>
    <property type="match status" value="1"/>
</dbReference>
<gene>
    <name evidence="6" type="primary">rplW</name>
    <name evidence="8" type="ORF">A6A40_01855</name>
</gene>
<dbReference type="Proteomes" id="UP000077405">
    <property type="component" value="Chromosome"/>
</dbReference>
<keyword evidence="5 6" id="KW-0687">Ribonucleoprotein</keyword>
<keyword evidence="3 6" id="KW-0694">RNA-binding</keyword>
<evidence type="ECO:0000256" key="1">
    <source>
        <dbReference type="ARBA" id="ARBA00006700"/>
    </source>
</evidence>
<dbReference type="GO" id="GO:0019843">
    <property type="term" value="F:rRNA binding"/>
    <property type="evidence" value="ECO:0007669"/>
    <property type="project" value="UniProtKB-UniRule"/>
</dbReference>
<dbReference type="InterPro" id="IPR012678">
    <property type="entry name" value="Ribosomal_uL23/eL15/eS24_sf"/>
</dbReference>
<comment type="similarity">
    <text evidence="1 6 7">Belongs to the universal ribosomal protein uL23 family.</text>
</comment>
<dbReference type="NCBIfam" id="NF004360">
    <property type="entry name" value="PRK05738.1-5"/>
    <property type="match status" value="1"/>
</dbReference>
<dbReference type="EMBL" id="CP015285">
    <property type="protein sequence ID" value="ANC90744.1"/>
    <property type="molecule type" value="Genomic_DNA"/>
</dbReference>
<evidence type="ECO:0000256" key="7">
    <source>
        <dbReference type="RuleBase" id="RU003934"/>
    </source>
</evidence>
<dbReference type="InterPro" id="IPR012677">
    <property type="entry name" value="Nucleotide-bd_a/b_plait_sf"/>
</dbReference>
<evidence type="ECO:0000313" key="9">
    <source>
        <dbReference type="Proteomes" id="UP000077405"/>
    </source>
</evidence>
<comment type="subunit">
    <text evidence="6">Part of the 50S ribosomal subunit. Contacts protein L29, and trigger factor when it is bound to the ribosome.</text>
</comment>
<dbReference type="GO" id="GO:0003735">
    <property type="term" value="F:structural constituent of ribosome"/>
    <property type="evidence" value="ECO:0007669"/>
    <property type="project" value="InterPro"/>
</dbReference>
<dbReference type="NCBIfam" id="NF004363">
    <property type="entry name" value="PRK05738.2-4"/>
    <property type="match status" value="1"/>
</dbReference>
<accession>A0A160JE59</accession>
<dbReference type="InterPro" id="IPR001014">
    <property type="entry name" value="Ribosomal_uL23_CS"/>
</dbReference>
<dbReference type="NCBIfam" id="NF004359">
    <property type="entry name" value="PRK05738.1-3"/>
    <property type="match status" value="1"/>
</dbReference>
<dbReference type="SUPFAM" id="SSF54189">
    <property type="entry name" value="Ribosomal proteins S24e, L23 and L15e"/>
    <property type="match status" value="1"/>
</dbReference>
<comment type="function">
    <text evidence="6">One of the early assembly proteins it binds 23S rRNA. One of the proteins that surrounds the polypeptide exit tunnel on the outside of the ribosome. Forms the main docking site for trigger factor binding to the ribosome.</text>
</comment>
<keyword evidence="9" id="KW-1185">Reference proteome</keyword>
<dbReference type="GO" id="GO:1990904">
    <property type="term" value="C:ribonucleoprotein complex"/>
    <property type="evidence" value="ECO:0007669"/>
    <property type="project" value="UniProtKB-KW"/>
</dbReference>
<evidence type="ECO:0000256" key="5">
    <source>
        <dbReference type="ARBA" id="ARBA00023274"/>
    </source>
</evidence>
<evidence type="ECO:0000313" key="8">
    <source>
        <dbReference type="EMBL" id="ANC90744.1"/>
    </source>
</evidence>
<dbReference type="Pfam" id="PF00276">
    <property type="entry name" value="Ribosomal_L23"/>
    <property type="match status" value="1"/>
</dbReference>
<dbReference type="OrthoDB" id="9793353at2"/>
<keyword evidence="4 6" id="KW-0689">Ribosomal protein</keyword>
<evidence type="ECO:0000256" key="3">
    <source>
        <dbReference type="ARBA" id="ARBA00022884"/>
    </source>
</evidence>
<dbReference type="PROSITE" id="PS00050">
    <property type="entry name" value="RIBOSOMAL_L23"/>
    <property type="match status" value="1"/>
</dbReference>
<reference evidence="8 9" key="1">
    <citation type="journal article" date="2013" name="Int. J. Syst. Evol. Microbiol.">
        <title>Azospirillum humicireducens sp. nov., a nitrogen-fixing bacterium isolated from a microbial fuel cell.</title>
        <authorList>
            <person name="Zhou S."/>
            <person name="Han L."/>
            <person name="Wang Y."/>
            <person name="Yang G."/>
            <person name="Zhuang L."/>
            <person name="Hu P."/>
        </authorList>
    </citation>
    <scope>NUCLEOTIDE SEQUENCE [LARGE SCALE GENOMIC DNA]</scope>
    <source>
        <strain evidence="8 9">SgZ-5</strain>
    </source>
</reference>
<dbReference type="Gene3D" id="3.30.70.330">
    <property type="match status" value="1"/>
</dbReference>
<keyword evidence="2 6" id="KW-0699">rRNA-binding</keyword>
<evidence type="ECO:0000256" key="6">
    <source>
        <dbReference type="HAMAP-Rule" id="MF_01369"/>
    </source>
</evidence>
<protein>
    <recommendedName>
        <fullName evidence="6">Large ribosomal subunit protein uL23</fullName>
    </recommendedName>
</protein>
<sequence>MSKQSKPAVSQERMYDLILAPVITEKSTLVSEHNQVTFRVPLTASKPEIKAAVEGLFNVKVTAVNTLVSKGKTKRFRGTIGRRSDFKKAVVTLAEGNKIDVTTGI</sequence>
<dbReference type="STRING" id="1226968.A6A40_01855"/>